<evidence type="ECO:0000313" key="3">
    <source>
        <dbReference type="Proteomes" id="UP001237448"/>
    </source>
</evidence>
<organism evidence="2 3">
    <name type="scientific">Labrys monachus</name>
    <dbReference type="NCBI Taxonomy" id="217067"/>
    <lineage>
        <taxon>Bacteria</taxon>
        <taxon>Pseudomonadati</taxon>
        <taxon>Pseudomonadota</taxon>
        <taxon>Alphaproteobacteria</taxon>
        <taxon>Hyphomicrobiales</taxon>
        <taxon>Xanthobacteraceae</taxon>
        <taxon>Labrys</taxon>
    </lineage>
</organism>
<keyword evidence="1" id="KW-0472">Membrane</keyword>
<evidence type="ECO:0000256" key="1">
    <source>
        <dbReference type="SAM" id="Phobius"/>
    </source>
</evidence>
<sequence>MLAVLMVAVLAFAATNIDDLFVLVGFFADPAFRARQVVLGQYLGIAALIAASLAGALATLMVPPAYIGLLGVLPIAIGIRKLWWAWRAPGGRDEESHPAAGVHKILAVAMVTIASGGDNIGVSVPMFAHRPALQQAVIVAVFAAMTALWCCGAHYLVNHRALGAPIRRHGHRLLPWILIAIGLVILHENDTLGLIGA</sequence>
<protein>
    <submittedName>
        <fullName evidence="2">Cadmium resistance protein CadD (Predicted permease)</fullName>
    </submittedName>
</protein>
<accession>A0ABU0F7U3</accession>
<dbReference type="EMBL" id="JAUSVK010000001">
    <property type="protein sequence ID" value="MDQ0390679.1"/>
    <property type="molecule type" value="Genomic_DNA"/>
</dbReference>
<keyword evidence="3" id="KW-1185">Reference proteome</keyword>
<dbReference type="Proteomes" id="UP001237448">
    <property type="component" value="Unassembled WGS sequence"/>
</dbReference>
<dbReference type="Pfam" id="PF03596">
    <property type="entry name" value="Cad"/>
    <property type="match status" value="1"/>
</dbReference>
<dbReference type="InterPro" id="IPR004676">
    <property type="entry name" value="Cd-R_transporter"/>
</dbReference>
<reference evidence="2 3" key="1">
    <citation type="submission" date="2023-07" db="EMBL/GenBank/DDBJ databases">
        <title>Genomic Encyclopedia of Type Strains, Phase IV (KMG-IV): sequencing the most valuable type-strain genomes for metagenomic binning, comparative biology and taxonomic classification.</title>
        <authorList>
            <person name="Goeker M."/>
        </authorList>
    </citation>
    <scope>NUCLEOTIDE SEQUENCE [LARGE SCALE GENOMIC DNA]</scope>
    <source>
        <strain evidence="2 3">DSM 5896</strain>
    </source>
</reference>
<evidence type="ECO:0000313" key="2">
    <source>
        <dbReference type="EMBL" id="MDQ0390679.1"/>
    </source>
</evidence>
<gene>
    <name evidence="2" type="ORF">J3R73_000471</name>
</gene>
<keyword evidence="1" id="KW-0812">Transmembrane</keyword>
<keyword evidence="1" id="KW-1133">Transmembrane helix</keyword>
<feature type="transmembrane region" description="Helical" evidence="1">
    <location>
        <begin position="37"/>
        <end position="58"/>
    </location>
</feature>
<name>A0ABU0F7U3_9HYPH</name>
<dbReference type="RefSeq" id="WP_307422030.1">
    <property type="nucleotide sequence ID" value="NZ_JAUSVK010000001.1"/>
</dbReference>
<feature type="transmembrane region" description="Helical" evidence="1">
    <location>
        <begin position="136"/>
        <end position="157"/>
    </location>
</feature>
<comment type="caution">
    <text evidence="2">The sequence shown here is derived from an EMBL/GenBank/DDBJ whole genome shotgun (WGS) entry which is preliminary data.</text>
</comment>
<feature type="transmembrane region" description="Helical" evidence="1">
    <location>
        <begin position="169"/>
        <end position="187"/>
    </location>
</feature>
<feature type="transmembrane region" description="Helical" evidence="1">
    <location>
        <begin position="65"/>
        <end position="86"/>
    </location>
</feature>
<proteinExistence type="predicted"/>